<dbReference type="GO" id="GO:0016607">
    <property type="term" value="C:nuclear speck"/>
    <property type="evidence" value="ECO:0007669"/>
    <property type="project" value="UniProtKB-SubCell"/>
</dbReference>
<protein>
    <recommendedName>
        <fullName evidence="4">ADP-ribosylation factor-like protein 6-interacting protein 4</fullName>
    </recommendedName>
</protein>
<feature type="region of interest" description="Disordered" evidence="8">
    <location>
        <begin position="1"/>
        <end position="106"/>
    </location>
</feature>
<evidence type="ECO:0000256" key="2">
    <source>
        <dbReference type="ARBA" id="ARBA00004604"/>
    </source>
</evidence>
<evidence type="ECO:0000256" key="5">
    <source>
        <dbReference type="ARBA" id="ARBA00022664"/>
    </source>
</evidence>
<dbReference type="EMBL" id="JBBCAQ010000018">
    <property type="protein sequence ID" value="KAK7595577.1"/>
    <property type="molecule type" value="Genomic_DNA"/>
</dbReference>
<keyword evidence="5" id="KW-0507">mRNA processing</keyword>
<reference evidence="9 10" key="1">
    <citation type="submission" date="2024-03" db="EMBL/GenBank/DDBJ databases">
        <title>Adaptation during the transition from Ophiocordyceps entomopathogen to insect associate is accompanied by gene loss and intensified selection.</title>
        <authorList>
            <person name="Ward C.M."/>
            <person name="Onetto C.A."/>
            <person name="Borneman A.R."/>
        </authorList>
    </citation>
    <scope>NUCLEOTIDE SEQUENCE [LARGE SCALE GENOMIC DNA]</scope>
    <source>
        <strain evidence="9">AWRI1</strain>
        <tissue evidence="9">Single Adult Female</tissue>
    </source>
</reference>
<organism evidence="9 10">
    <name type="scientific">Parthenolecanium corni</name>
    <dbReference type="NCBI Taxonomy" id="536013"/>
    <lineage>
        <taxon>Eukaryota</taxon>
        <taxon>Metazoa</taxon>
        <taxon>Ecdysozoa</taxon>
        <taxon>Arthropoda</taxon>
        <taxon>Hexapoda</taxon>
        <taxon>Insecta</taxon>
        <taxon>Pterygota</taxon>
        <taxon>Neoptera</taxon>
        <taxon>Paraneoptera</taxon>
        <taxon>Hemiptera</taxon>
        <taxon>Sternorrhyncha</taxon>
        <taxon>Coccoidea</taxon>
        <taxon>Coccidae</taxon>
        <taxon>Parthenolecanium</taxon>
    </lineage>
</organism>
<name>A0AAN9TJU0_9HEMI</name>
<dbReference type="Pfam" id="PF10500">
    <property type="entry name" value="SR-25"/>
    <property type="match status" value="1"/>
</dbReference>
<keyword evidence="7" id="KW-0539">Nucleus</keyword>
<comment type="similarity">
    <text evidence="3">Belongs to the ARL6IP4 family.</text>
</comment>
<dbReference type="InterPro" id="IPR019532">
    <property type="entry name" value="Nucl_RNA-splicing_assoc_SR-25"/>
</dbReference>
<feature type="compositionally biased region" description="Basic and acidic residues" evidence="8">
    <location>
        <begin position="41"/>
        <end position="50"/>
    </location>
</feature>
<feature type="compositionally biased region" description="Basic residues" evidence="8">
    <location>
        <begin position="51"/>
        <end position="64"/>
    </location>
</feature>
<keyword evidence="10" id="KW-1185">Reference proteome</keyword>
<comment type="caution">
    <text evidence="9">The sequence shown here is derived from an EMBL/GenBank/DDBJ whole genome shotgun (WGS) entry which is preliminary data.</text>
</comment>
<comment type="subcellular location">
    <subcellularLocation>
        <location evidence="1">Nucleus speckle</location>
    </subcellularLocation>
    <subcellularLocation>
        <location evidence="2">Nucleus</location>
        <location evidence="2">Nucleolus</location>
    </subcellularLocation>
</comment>
<evidence type="ECO:0000256" key="1">
    <source>
        <dbReference type="ARBA" id="ARBA00004324"/>
    </source>
</evidence>
<proteinExistence type="inferred from homology"/>
<evidence type="ECO:0000313" key="10">
    <source>
        <dbReference type="Proteomes" id="UP001367676"/>
    </source>
</evidence>
<feature type="compositionally biased region" description="Basic residues" evidence="8">
    <location>
        <begin position="18"/>
        <end position="40"/>
    </location>
</feature>
<dbReference type="AlphaFoldDB" id="A0AAN9TJU0"/>
<evidence type="ECO:0000256" key="6">
    <source>
        <dbReference type="ARBA" id="ARBA00023187"/>
    </source>
</evidence>
<sequence length="161" mass="18823">MNRHKDESSGSSDDSVKVKKKHKKDKHIEKKHKKKKRKHRTSDSESEKEKRSHRKHKKIKRKKNSKEEKDDSEVNEAIPGPSVPADLVPENSKARAPMTKEEWEKSQSIVRRVYDDSGRSRLIKGDGEVLEEIVSKKRHREINQQATVGDGLYFENKIYKK</sequence>
<evidence type="ECO:0000256" key="4">
    <source>
        <dbReference type="ARBA" id="ARBA00017993"/>
    </source>
</evidence>
<dbReference type="GO" id="GO:0008380">
    <property type="term" value="P:RNA splicing"/>
    <property type="evidence" value="ECO:0007669"/>
    <property type="project" value="UniProtKB-KW"/>
</dbReference>
<evidence type="ECO:0000313" key="9">
    <source>
        <dbReference type="EMBL" id="KAK7595577.1"/>
    </source>
</evidence>
<dbReference type="Proteomes" id="UP001367676">
    <property type="component" value="Unassembled WGS sequence"/>
</dbReference>
<dbReference type="GO" id="GO:0005730">
    <property type="term" value="C:nucleolus"/>
    <property type="evidence" value="ECO:0007669"/>
    <property type="project" value="UniProtKB-SubCell"/>
</dbReference>
<evidence type="ECO:0000256" key="7">
    <source>
        <dbReference type="ARBA" id="ARBA00023242"/>
    </source>
</evidence>
<evidence type="ECO:0000256" key="3">
    <source>
        <dbReference type="ARBA" id="ARBA00006852"/>
    </source>
</evidence>
<dbReference type="GO" id="GO:0006397">
    <property type="term" value="P:mRNA processing"/>
    <property type="evidence" value="ECO:0007669"/>
    <property type="project" value="UniProtKB-KW"/>
</dbReference>
<keyword evidence="6" id="KW-0508">mRNA splicing</keyword>
<gene>
    <name evidence="9" type="ORF">V9T40_013402</name>
</gene>
<evidence type="ECO:0000256" key="8">
    <source>
        <dbReference type="SAM" id="MobiDB-lite"/>
    </source>
</evidence>
<accession>A0AAN9TJU0</accession>